<feature type="transmembrane region" description="Helical" evidence="6">
    <location>
        <begin position="89"/>
        <end position="110"/>
    </location>
</feature>
<dbReference type="InterPro" id="IPR000620">
    <property type="entry name" value="EamA_dom"/>
</dbReference>
<feature type="domain" description="EamA" evidence="7">
    <location>
        <begin position="10"/>
        <end position="132"/>
    </location>
</feature>
<dbReference type="InterPro" id="IPR037185">
    <property type="entry name" value="EmrE-like"/>
</dbReference>
<accession>A0A327MIE8</accession>
<evidence type="ECO:0000313" key="9">
    <source>
        <dbReference type="Proteomes" id="UP000249493"/>
    </source>
</evidence>
<feature type="transmembrane region" description="Helical" evidence="6">
    <location>
        <begin position="235"/>
        <end position="254"/>
    </location>
</feature>
<organism evidence="8 9">
    <name type="scientific">Pseudomonas fluorescens</name>
    <dbReference type="NCBI Taxonomy" id="294"/>
    <lineage>
        <taxon>Bacteria</taxon>
        <taxon>Pseudomonadati</taxon>
        <taxon>Pseudomonadota</taxon>
        <taxon>Gammaproteobacteria</taxon>
        <taxon>Pseudomonadales</taxon>
        <taxon>Pseudomonadaceae</taxon>
        <taxon>Pseudomonas</taxon>
    </lineage>
</organism>
<comment type="caution">
    <text evidence="8">The sequence shown here is derived from an EMBL/GenBank/DDBJ whole genome shotgun (WGS) entry which is preliminary data.</text>
</comment>
<evidence type="ECO:0000256" key="4">
    <source>
        <dbReference type="ARBA" id="ARBA00022989"/>
    </source>
</evidence>
<feature type="domain" description="EamA" evidence="7">
    <location>
        <begin position="146"/>
        <end position="275"/>
    </location>
</feature>
<proteinExistence type="predicted"/>
<keyword evidence="2" id="KW-1003">Cell membrane</keyword>
<keyword evidence="4 6" id="KW-1133">Transmembrane helix</keyword>
<evidence type="ECO:0000256" key="5">
    <source>
        <dbReference type="ARBA" id="ARBA00023136"/>
    </source>
</evidence>
<keyword evidence="5 6" id="KW-0472">Membrane</keyword>
<reference evidence="8 9" key="1">
    <citation type="submission" date="2018-06" db="EMBL/GenBank/DDBJ databases">
        <authorList>
            <person name="Zhirakovskaya E."/>
        </authorList>
    </citation>
    <scope>NUCLEOTIDE SEQUENCE [LARGE SCALE GENOMIC DNA]</scope>
    <source>
        <strain evidence="8 9">LY3</strain>
    </source>
</reference>
<protein>
    <submittedName>
        <fullName evidence="8">EamA family transporter</fullName>
    </submittedName>
</protein>
<dbReference type="Proteomes" id="UP000249493">
    <property type="component" value="Unassembled WGS sequence"/>
</dbReference>
<gene>
    <name evidence="8" type="ORF">DOZ80_30530</name>
</gene>
<dbReference type="PANTHER" id="PTHR32322">
    <property type="entry name" value="INNER MEMBRANE TRANSPORTER"/>
    <property type="match status" value="1"/>
</dbReference>
<feature type="transmembrane region" description="Helical" evidence="6">
    <location>
        <begin position="176"/>
        <end position="194"/>
    </location>
</feature>
<feature type="transmembrane region" description="Helical" evidence="6">
    <location>
        <begin position="37"/>
        <end position="57"/>
    </location>
</feature>
<feature type="transmembrane region" description="Helical" evidence="6">
    <location>
        <begin position="145"/>
        <end position="164"/>
    </location>
</feature>
<feature type="transmembrane region" description="Helical" evidence="6">
    <location>
        <begin position="206"/>
        <end position="223"/>
    </location>
</feature>
<evidence type="ECO:0000259" key="7">
    <source>
        <dbReference type="Pfam" id="PF00892"/>
    </source>
</evidence>
<name>A0A327MIE8_PSEFL</name>
<evidence type="ECO:0000256" key="1">
    <source>
        <dbReference type="ARBA" id="ARBA00004651"/>
    </source>
</evidence>
<sequence>MSSSRKSSLYLLAALGAILIWSTLAVSVTFCNEVNPMFITGAALTVGGIIGLPWIRLWKMPKQLFVVGTACMLGYHVIYFYALQLADPIGVSLIHYLWPVLIVLLGPVFVKNGKISLRCLLAGMAGFIGALISCRPEQLYDLNSLAGYGLAFTSAVVWAAYSLTSKRYPEVKSASVGLFCIISGLVCLAIYRSSAPWPTLTGNESLALLYMGVGPMGSAFYLWDFAMKKADHQTVAILSYATPVLSTAFLALYLGHGMEMSIWIGAFMVAISMAMAAGGTPAAKNKKKISLFFWERSKGSSFL</sequence>
<feature type="transmembrane region" description="Helical" evidence="6">
    <location>
        <begin position="260"/>
        <end position="283"/>
    </location>
</feature>
<dbReference type="AlphaFoldDB" id="A0A327MIE8"/>
<dbReference type="Pfam" id="PF00892">
    <property type="entry name" value="EamA"/>
    <property type="match status" value="2"/>
</dbReference>
<evidence type="ECO:0000256" key="6">
    <source>
        <dbReference type="SAM" id="Phobius"/>
    </source>
</evidence>
<evidence type="ECO:0000313" key="8">
    <source>
        <dbReference type="EMBL" id="RAI62567.1"/>
    </source>
</evidence>
<dbReference type="PANTHER" id="PTHR32322:SF18">
    <property type="entry name" value="S-ADENOSYLMETHIONINE_S-ADENOSYLHOMOCYSTEINE TRANSPORTER"/>
    <property type="match status" value="1"/>
</dbReference>
<dbReference type="InterPro" id="IPR050638">
    <property type="entry name" value="AA-Vitamin_Transporters"/>
</dbReference>
<dbReference type="GO" id="GO:0005886">
    <property type="term" value="C:plasma membrane"/>
    <property type="evidence" value="ECO:0007669"/>
    <property type="project" value="UniProtKB-SubCell"/>
</dbReference>
<dbReference type="EMBL" id="QLIN01000023">
    <property type="protein sequence ID" value="RAI62567.1"/>
    <property type="molecule type" value="Genomic_DNA"/>
</dbReference>
<dbReference type="RefSeq" id="WP_111289247.1">
    <property type="nucleotide sequence ID" value="NZ_QLIN01000023.1"/>
</dbReference>
<evidence type="ECO:0000256" key="3">
    <source>
        <dbReference type="ARBA" id="ARBA00022692"/>
    </source>
</evidence>
<dbReference type="SUPFAM" id="SSF103481">
    <property type="entry name" value="Multidrug resistance efflux transporter EmrE"/>
    <property type="match status" value="2"/>
</dbReference>
<feature type="transmembrane region" description="Helical" evidence="6">
    <location>
        <begin position="115"/>
        <end position="133"/>
    </location>
</feature>
<feature type="transmembrane region" description="Helical" evidence="6">
    <location>
        <begin position="64"/>
        <end position="83"/>
    </location>
</feature>
<comment type="subcellular location">
    <subcellularLocation>
        <location evidence="1">Cell membrane</location>
        <topology evidence="1">Multi-pass membrane protein</topology>
    </subcellularLocation>
</comment>
<evidence type="ECO:0000256" key="2">
    <source>
        <dbReference type="ARBA" id="ARBA00022475"/>
    </source>
</evidence>
<keyword evidence="3 6" id="KW-0812">Transmembrane</keyword>